<comment type="catalytic activity">
    <reaction evidence="1">
        <text>Endohydrolysis of (1-&gt;4)-beta-D-glucosidic linkages in cellulose, lichenin and cereal beta-D-glucans.</text>
        <dbReference type="EC" id="3.2.1.4"/>
    </reaction>
</comment>
<dbReference type="GO" id="GO:0008810">
    <property type="term" value="F:cellulase activity"/>
    <property type="evidence" value="ECO:0007669"/>
    <property type="project" value="UniProtKB-EC"/>
</dbReference>
<keyword evidence="4" id="KW-0378">Hydrolase</keyword>
<keyword evidence="6" id="KW-0119">Carbohydrate metabolism</keyword>
<keyword evidence="12" id="KW-1185">Reference proteome</keyword>
<evidence type="ECO:0000256" key="6">
    <source>
        <dbReference type="ARBA" id="ARBA00023277"/>
    </source>
</evidence>
<feature type="domain" description="Glycoside hydrolase family 9" evidence="10">
    <location>
        <begin position="142"/>
        <end position="558"/>
    </location>
</feature>
<keyword evidence="7" id="KW-0326">Glycosidase</keyword>
<comment type="similarity">
    <text evidence="2">Belongs to the glycosyl hydrolase 9 (cellulase E) family.</text>
</comment>
<evidence type="ECO:0000256" key="7">
    <source>
        <dbReference type="ARBA" id="ARBA00023295"/>
    </source>
</evidence>
<accession>A0ABD0KW01</accession>
<feature type="chain" id="PRO_5044882951" description="cellulase" evidence="9">
    <location>
        <begin position="24"/>
        <end position="582"/>
    </location>
</feature>
<evidence type="ECO:0000259" key="10">
    <source>
        <dbReference type="Pfam" id="PF00759"/>
    </source>
</evidence>
<dbReference type="SUPFAM" id="SSF49384">
    <property type="entry name" value="Carbohydrate-binding domain"/>
    <property type="match status" value="1"/>
</dbReference>
<dbReference type="Pfam" id="PF00759">
    <property type="entry name" value="Glyco_hydro_9"/>
    <property type="match status" value="1"/>
</dbReference>
<dbReference type="InterPro" id="IPR012291">
    <property type="entry name" value="CBM2_carb-bd_dom_sf"/>
</dbReference>
<name>A0ABD0KW01_9CAEN</name>
<dbReference type="PANTHER" id="PTHR22298">
    <property type="entry name" value="ENDO-1,4-BETA-GLUCANASE"/>
    <property type="match status" value="1"/>
</dbReference>
<dbReference type="InterPro" id="IPR008965">
    <property type="entry name" value="CBM2/CBM3_carb-bd_dom_sf"/>
</dbReference>
<dbReference type="InterPro" id="IPR012341">
    <property type="entry name" value="6hp_glycosidase-like_sf"/>
</dbReference>
<evidence type="ECO:0000256" key="8">
    <source>
        <dbReference type="ARBA" id="ARBA00023326"/>
    </source>
</evidence>
<comment type="caution">
    <text evidence="11">The sequence shown here is derived from an EMBL/GenBank/DDBJ whole genome shotgun (WGS) entry which is preliminary data.</text>
</comment>
<evidence type="ECO:0000256" key="1">
    <source>
        <dbReference type="ARBA" id="ARBA00000966"/>
    </source>
</evidence>
<dbReference type="InterPro" id="IPR001701">
    <property type="entry name" value="Glyco_hydro_9"/>
</dbReference>
<evidence type="ECO:0000256" key="2">
    <source>
        <dbReference type="ARBA" id="ARBA00007072"/>
    </source>
</evidence>
<evidence type="ECO:0000256" key="3">
    <source>
        <dbReference type="ARBA" id="ARBA00012601"/>
    </source>
</evidence>
<dbReference type="InterPro" id="IPR008928">
    <property type="entry name" value="6-hairpin_glycosidase_sf"/>
</dbReference>
<keyword evidence="8" id="KW-0624">Polysaccharide degradation</keyword>
<keyword evidence="9" id="KW-0732">Signal</keyword>
<gene>
    <name evidence="11" type="ORF">BaRGS_00017832</name>
</gene>
<dbReference type="Gene3D" id="2.60.40.290">
    <property type="match status" value="1"/>
</dbReference>
<dbReference type="SUPFAM" id="SSF48208">
    <property type="entry name" value="Six-hairpin glycosidases"/>
    <property type="match status" value="1"/>
</dbReference>
<evidence type="ECO:0000256" key="4">
    <source>
        <dbReference type="ARBA" id="ARBA00022801"/>
    </source>
</evidence>
<evidence type="ECO:0000313" key="12">
    <source>
        <dbReference type="Proteomes" id="UP001519460"/>
    </source>
</evidence>
<reference evidence="11 12" key="1">
    <citation type="journal article" date="2023" name="Sci. Data">
        <title>Genome assembly of the Korean intertidal mud-creeper Batillaria attramentaria.</title>
        <authorList>
            <person name="Patra A.K."/>
            <person name="Ho P.T."/>
            <person name="Jun S."/>
            <person name="Lee S.J."/>
            <person name="Kim Y."/>
            <person name="Won Y.J."/>
        </authorList>
    </citation>
    <scope>NUCLEOTIDE SEQUENCE [LARGE SCALE GENOMIC DNA]</scope>
    <source>
        <strain evidence="11">Wonlab-2016</strain>
    </source>
</reference>
<organism evidence="11 12">
    <name type="scientific">Batillaria attramentaria</name>
    <dbReference type="NCBI Taxonomy" id="370345"/>
    <lineage>
        <taxon>Eukaryota</taxon>
        <taxon>Metazoa</taxon>
        <taxon>Spiralia</taxon>
        <taxon>Lophotrochozoa</taxon>
        <taxon>Mollusca</taxon>
        <taxon>Gastropoda</taxon>
        <taxon>Caenogastropoda</taxon>
        <taxon>Sorbeoconcha</taxon>
        <taxon>Cerithioidea</taxon>
        <taxon>Batillariidae</taxon>
        <taxon>Batillaria</taxon>
    </lineage>
</organism>
<protein>
    <recommendedName>
        <fullName evidence="3">cellulase</fullName>
        <ecNumber evidence="3">3.2.1.4</ecNumber>
    </recommendedName>
</protein>
<feature type="signal peptide" evidence="9">
    <location>
        <begin position="1"/>
        <end position="23"/>
    </location>
</feature>
<evidence type="ECO:0000256" key="5">
    <source>
        <dbReference type="ARBA" id="ARBA00023001"/>
    </source>
</evidence>
<dbReference type="Proteomes" id="UP001519460">
    <property type="component" value="Unassembled WGS sequence"/>
</dbReference>
<sequence>MGGVVVVVACLVMLSLVVVPSDGVVITTDTHWAGGFQGTVLFNVTQNLDGWTMHFVFDQPVYTFFTWQGLPENVSEHEVIVNSTQHNALQERGATVKINFIGHANGTATPDVCVFIEEIGNDDCNDSVIDVQGLPSSASKDYADALRKSILFYTAQRSGQLPADNQVHWRWDSALEDCVTGGWYDGGDHVKFSLPMASATTLLLWGLTKFKAGYVAAGQLDQMYDSVSWPLDYLQRTWDAYTQQLVVQVGEVTSDHAYWGRPEDMTMYRPCFKVGPDAPGSDVAGQAAAALALGAIVFHEKGDTGDASKMLQAAETLYTFASTYLGLYTDTVTDASNYYRSTGYKDDLCVAAMWLYKATQRPHYLTDAVSNLDNTFAWAVDWNDNKVLCQVMLYEETGEDRYRAAVEGFLTGWLPGGHVTYTPCGLAWFQEHGSNTNAAFVALLAAEAGIRNDTYRQWAITQINYILGDNSVNGGCFSFQIGHGHSYPRFPHHRASSCPDLPQIPCDVTNLNSSDPNPNILVGAVVGGPAVDDSYSDVRDDNVHNGVALVFNAGFQSAVAGIVQLQAAGNLPTVNSSCPCPT</sequence>
<proteinExistence type="inferred from homology"/>
<evidence type="ECO:0000256" key="9">
    <source>
        <dbReference type="SAM" id="SignalP"/>
    </source>
</evidence>
<dbReference type="GO" id="GO:0030245">
    <property type="term" value="P:cellulose catabolic process"/>
    <property type="evidence" value="ECO:0007669"/>
    <property type="project" value="UniProtKB-KW"/>
</dbReference>
<dbReference type="Gene3D" id="1.50.10.10">
    <property type="match status" value="1"/>
</dbReference>
<dbReference type="AlphaFoldDB" id="A0ABD0KW01"/>
<keyword evidence="5" id="KW-0136">Cellulose degradation</keyword>
<evidence type="ECO:0000313" key="11">
    <source>
        <dbReference type="EMBL" id="KAK7490960.1"/>
    </source>
</evidence>
<dbReference type="EC" id="3.2.1.4" evidence="3"/>
<dbReference type="EMBL" id="JACVVK020000121">
    <property type="protein sequence ID" value="KAK7490960.1"/>
    <property type="molecule type" value="Genomic_DNA"/>
</dbReference>